<name>A0ABN7NJY6_TIMPD</name>
<accession>A0ABN7NJY6</accession>
<dbReference type="Proteomes" id="UP001153148">
    <property type="component" value="Unassembled WGS sequence"/>
</dbReference>
<comment type="caution">
    <text evidence="1">The sequence shown here is derived from an EMBL/GenBank/DDBJ whole genome shotgun (WGS) entry which is preliminary data.</text>
</comment>
<protein>
    <recommendedName>
        <fullName evidence="3">JmjC domain-containing protein</fullName>
    </recommendedName>
</protein>
<dbReference type="EMBL" id="CAJPIN010000206">
    <property type="protein sequence ID" value="CAG2053196.1"/>
    <property type="molecule type" value="Genomic_DNA"/>
</dbReference>
<evidence type="ECO:0008006" key="3">
    <source>
        <dbReference type="Google" id="ProtNLM"/>
    </source>
</evidence>
<keyword evidence="2" id="KW-1185">Reference proteome</keyword>
<gene>
    <name evidence="1" type="ORF">TPAB3V08_LOCUS271</name>
</gene>
<proteinExistence type="predicted"/>
<reference evidence="1" key="1">
    <citation type="submission" date="2021-03" db="EMBL/GenBank/DDBJ databases">
        <authorList>
            <person name="Tran Van P."/>
        </authorList>
    </citation>
    <scope>NUCLEOTIDE SEQUENCE</scope>
</reference>
<evidence type="ECO:0000313" key="1">
    <source>
        <dbReference type="EMBL" id="CAG2053196.1"/>
    </source>
</evidence>
<organism evidence="1 2">
    <name type="scientific">Timema podura</name>
    <name type="common">Walking stick</name>
    <dbReference type="NCBI Taxonomy" id="61482"/>
    <lineage>
        <taxon>Eukaryota</taxon>
        <taxon>Metazoa</taxon>
        <taxon>Ecdysozoa</taxon>
        <taxon>Arthropoda</taxon>
        <taxon>Hexapoda</taxon>
        <taxon>Insecta</taxon>
        <taxon>Pterygota</taxon>
        <taxon>Neoptera</taxon>
        <taxon>Polyneoptera</taxon>
        <taxon>Phasmatodea</taxon>
        <taxon>Timematodea</taxon>
        <taxon>Timematoidea</taxon>
        <taxon>Timematidae</taxon>
        <taxon>Timema</taxon>
    </lineage>
</organism>
<evidence type="ECO:0000313" key="2">
    <source>
        <dbReference type="Proteomes" id="UP001153148"/>
    </source>
</evidence>
<sequence>MSELHEYCVSITVDHTFCLPRQRTRKSIGFSWGVQDMGRTCMSNCDERIARVLRQHYGRPYFLPTTAENKKVDWIFMGSPGYGAHMHLDGNQGATRHPPFSILTQKAQLP</sequence>